<feature type="compositionally biased region" description="Polar residues" evidence="3">
    <location>
        <begin position="602"/>
        <end position="621"/>
    </location>
</feature>
<feature type="compositionally biased region" description="Basic and acidic residues" evidence="3">
    <location>
        <begin position="78"/>
        <end position="87"/>
    </location>
</feature>
<feature type="compositionally biased region" description="Polar residues" evidence="3">
    <location>
        <begin position="474"/>
        <end position="491"/>
    </location>
</feature>
<accession>A0A7J7MY43</accession>
<dbReference type="Proteomes" id="UP000541444">
    <property type="component" value="Unassembled WGS sequence"/>
</dbReference>
<evidence type="ECO:0000313" key="5">
    <source>
        <dbReference type="EMBL" id="KAF6159700.1"/>
    </source>
</evidence>
<keyword evidence="2" id="KW-0694">RNA-binding</keyword>
<protein>
    <recommendedName>
        <fullName evidence="4">K Homology domain-containing protein</fullName>
    </recommendedName>
</protein>
<keyword evidence="1" id="KW-0677">Repeat</keyword>
<feature type="region of interest" description="Disordered" evidence="3">
    <location>
        <begin position="594"/>
        <end position="691"/>
    </location>
</feature>
<dbReference type="InterPro" id="IPR004087">
    <property type="entry name" value="KH_dom"/>
</dbReference>
<dbReference type="PANTHER" id="PTHR10288">
    <property type="entry name" value="KH DOMAIN CONTAINING RNA BINDING PROTEIN"/>
    <property type="match status" value="1"/>
</dbReference>
<feature type="compositionally biased region" description="Low complexity" evidence="3">
    <location>
        <begin position="416"/>
        <end position="428"/>
    </location>
</feature>
<feature type="region of interest" description="Disordered" evidence="3">
    <location>
        <begin position="399"/>
        <end position="431"/>
    </location>
</feature>
<feature type="compositionally biased region" description="Polar residues" evidence="3">
    <location>
        <begin position="446"/>
        <end position="463"/>
    </location>
</feature>
<feature type="compositionally biased region" description="Basic and acidic residues" evidence="3">
    <location>
        <begin position="159"/>
        <end position="176"/>
    </location>
</feature>
<dbReference type="EMBL" id="JACGCM010001188">
    <property type="protein sequence ID" value="KAF6159700.1"/>
    <property type="molecule type" value="Genomic_DNA"/>
</dbReference>
<feature type="compositionally biased region" description="Basic and acidic residues" evidence="3">
    <location>
        <begin position="58"/>
        <end position="67"/>
    </location>
</feature>
<dbReference type="InterPro" id="IPR036612">
    <property type="entry name" value="KH_dom_type_1_sf"/>
</dbReference>
<evidence type="ECO:0000313" key="6">
    <source>
        <dbReference type="Proteomes" id="UP000541444"/>
    </source>
</evidence>
<feature type="region of interest" description="Disordered" evidence="3">
    <location>
        <begin position="446"/>
        <end position="496"/>
    </location>
</feature>
<feature type="region of interest" description="Disordered" evidence="3">
    <location>
        <begin position="519"/>
        <end position="551"/>
    </location>
</feature>
<gene>
    <name evidence="5" type="ORF">GIB67_029958</name>
</gene>
<dbReference type="Gene3D" id="3.30.1370.10">
    <property type="entry name" value="K Homology domain, type 1"/>
    <property type="match status" value="2"/>
</dbReference>
<evidence type="ECO:0000256" key="3">
    <source>
        <dbReference type="SAM" id="MobiDB-lite"/>
    </source>
</evidence>
<dbReference type="InterPro" id="IPR004088">
    <property type="entry name" value="KH_dom_type_1"/>
</dbReference>
<feature type="domain" description="K Homology" evidence="4">
    <location>
        <begin position="227"/>
        <end position="300"/>
    </location>
</feature>
<evidence type="ECO:0000256" key="1">
    <source>
        <dbReference type="ARBA" id="ARBA00022737"/>
    </source>
</evidence>
<feature type="region of interest" description="Disordered" evidence="3">
    <location>
        <begin position="21"/>
        <end position="131"/>
    </location>
</feature>
<reference evidence="5 6" key="1">
    <citation type="journal article" date="2020" name="IScience">
        <title>Genome Sequencing of the Endangered Kingdonia uniflora (Circaeasteraceae, Ranunculales) Reveals Potential Mechanisms of Evolutionary Specialization.</title>
        <authorList>
            <person name="Sun Y."/>
            <person name="Deng T."/>
            <person name="Zhang A."/>
            <person name="Moore M.J."/>
            <person name="Landis J.B."/>
            <person name="Lin N."/>
            <person name="Zhang H."/>
            <person name="Zhang X."/>
            <person name="Huang J."/>
            <person name="Zhang X."/>
            <person name="Sun H."/>
            <person name="Wang H."/>
        </authorList>
    </citation>
    <scope>NUCLEOTIDE SEQUENCE [LARGE SCALE GENOMIC DNA]</scope>
    <source>
        <strain evidence="5">TB1705</strain>
        <tissue evidence="5">Leaf</tissue>
    </source>
</reference>
<feature type="domain" description="K Homology" evidence="4">
    <location>
        <begin position="323"/>
        <end position="397"/>
    </location>
</feature>
<keyword evidence="6" id="KW-1185">Reference proteome</keyword>
<feature type="compositionally biased region" description="Polar residues" evidence="3">
    <location>
        <begin position="530"/>
        <end position="551"/>
    </location>
</feature>
<organism evidence="5 6">
    <name type="scientific">Kingdonia uniflora</name>
    <dbReference type="NCBI Taxonomy" id="39325"/>
    <lineage>
        <taxon>Eukaryota</taxon>
        <taxon>Viridiplantae</taxon>
        <taxon>Streptophyta</taxon>
        <taxon>Embryophyta</taxon>
        <taxon>Tracheophyta</taxon>
        <taxon>Spermatophyta</taxon>
        <taxon>Magnoliopsida</taxon>
        <taxon>Ranunculales</taxon>
        <taxon>Circaeasteraceae</taxon>
        <taxon>Kingdonia</taxon>
    </lineage>
</organism>
<dbReference type="Pfam" id="PF00013">
    <property type="entry name" value="KH_1"/>
    <property type="match status" value="2"/>
</dbReference>
<name>A0A7J7MY43_9MAGN</name>
<sequence>MAEEEIVSVSVSATTAAAVEEAQPNPVISDHKRKLEDEVPLEEVNSNEALNEVVKPVSDSKRPRLEEEQTPTPEETLENGHEVENKLDAPPMENVQNPFVPVEESIDQENVKNPVVGENQEYETMQIPNGAENIEVTDAQNAIEENQNALEENQNATEENQKTEDAVGNPEIEHSAEQQQPAVLENHQPTEDAQPSLGGEITQQPTLEIPEPVDFSSVVQQSQAEGQTLSRKMEVPNTKVGVLIGKAGDTIRFLQYNSGAKIQITRDSEADPYSTTRPVELIGTLENVNKAEKLIKDVIAEADAGGSPSLVARGFGTAQAGGPSEHYQIQVPNEKVGLIIGKGGETIKSLQTKSGARIQLIPQHLPEGDQSKERIVKVTGDRRQIEIAKEMIKEVMSQTVRSSSGGQAHRHRGPIGASQWGSGASQSGTGAGYNYQQQGMYSSQQNTQYGSQNYSGYPQQSAPPRSGFNAGWDQRSSGPVQTQMQPQSGYYGQSGAEAPIAPVSTSNAFVPGAPTQANYNNYPLQGPEYGQQSGSYQQLAPPQHNYGQQGYDNQAQATQPSAYLVGTAQPGGAYPQQLAGAQPVNAQQPYARAPNAYAQGPPSHQVQISSNQSYAPQQQPYPTYGVAGGPTQQPYPPYGPSTPSGVANDGYVQPQQSHAAASGPVYPQQSVSGYAPPGGAPMYTQTGQSYGQQYPSTQQQMVYGGQQPVATNVAYGYQGGPVDAGYNSAPTAYGAPPSTAQAAYAQPTLNQSSYDQQQMIQAAGYGGVPANAHPGYVNSNQMYGGHQ</sequence>
<dbReference type="OrthoDB" id="5204190at2759"/>
<evidence type="ECO:0000259" key="4">
    <source>
        <dbReference type="SMART" id="SM00322"/>
    </source>
</evidence>
<dbReference type="PROSITE" id="PS50084">
    <property type="entry name" value="KH_TYPE_1"/>
    <property type="match status" value="2"/>
</dbReference>
<dbReference type="GO" id="GO:0003723">
    <property type="term" value="F:RNA binding"/>
    <property type="evidence" value="ECO:0007669"/>
    <property type="project" value="UniProtKB-UniRule"/>
</dbReference>
<comment type="caution">
    <text evidence="5">The sequence shown here is derived from an EMBL/GenBank/DDBJ whole genome shotgun (WGS) entry which is preliminary data.</text>
</comment>
<proteinExistence type="predicted"/>
<dbReference type="SMART" id="SM00322">
    <property type="entry name" value="KH"/>
    <property type="match status" value="2"/>
</dbReference>
<dbReference type="SUPFAM" id="SSF54791">
    <property type="entry name" value="Eukaryotic type KH-domain (KH-domain type I)"/>
    <property type="match status" value="2"/>
</dbReference>
<dbReference type="CDD" id="cd00105">
    <property type="entry name" value="KH-I"/>
    <property type="match status" value="1"/>
</dbReference>
<evidence type="ECO:0000256" key="2">
    <source>
        <dbReference type="PROSITE-ProRule" id="PRU00117"/>
    </source>
</evidence>
<feature type="region of interest" description="Disordered" evidence="3">
    <location>
        <begin position="151"/>
        <end position="181"/>
    </location>
</feature>
<dbReference type="AlphaFoldDB" id="A0A7J7MY43"/>